<organism evidence="1 2">
    <name type="scientific">Portunus trituberculatus</name>
    <name type="common">Swimming crab</name>
    <name type="synonym">Neptunus trituberculatus</name>
    <dbReference type="NCBI Taxonomy" id="210409"/>
    <lineage>
        <taxon>Eukaryota</taxon>
        <taxon>Metazoa</taxon>
        <taxon>Ecdysozoa</taxon>
        <taxon>Arthropoda</taxon>
        <taxon>Crustacea</taxon>
        <taxon>Multicrustacea</taxon>
        <taxon>Malacostraca</taxon>
        <taxon>Eumalacostraca</taxon>
        <taxon>Eucarida</taxon>
        <taxon>Decapoda</taxon>
        <taxon>Pleocyemata</taxon>
        <taxon>Brachyura</taxon>
        <taxon>Eubrachyura</taxon>
        <taxon>Portunoidea</taxon>
        <taxon>Portunidae</taxon>
        <taxon>Portuninae</taxon>
        <taxon>Portunus</taxon>
    </lineage>
</organism>
<dbReference type="Proteomes" id="UP000324222">
    <property type="component" value="Unassembled WGS sequence"/>
</dbReference>
<proteinExistence type="predicted"/>
<reference evidence="1 2" key="1">
    <citation type="submission" date="2019-05" db="EMBL/GenBank/DDBJ databases">
        <title>Another draft genome of Portunus trituberculatus and its Hox gene families provides insights of decapod evolution.</title>
        <authorList>
            <person name="Jeong J.-H."/>
            <person name="Song I."/>
            <person name="Kim S."/>
            <person name="Choi T."/>
            <person name="Kim D."/>
            <person name="Ryu S."/>
            <person name="Kim W."/>
        </authorList>
    </citation>
    <scope>NUCLEOTIDE SEQUENCE [LARGE SCALE GENOMIC DNA]</scope>
    <source>
        <tissue evidence="1">Muscle</tissue>
    </source>
</reference>
<evidence type="ECO:0000313" key="2">
    <source>
        <dbReference type="Proteomes" id="UP000324222"/>
    </source>
</evidence>
<comment type="caution">
    <text evidence="1">The sequence shown here is derived from an EMBL/GenBank/DDBJ whole genome shotgun (WGS) entry which is preliminary data.</text>
</comment>
<dbReference type="EMBL" id="VSRR010047312">
    <property type="protein sequence ID" value="MPC78003.1"/>
    <property type="molecule type" value="Genomic_DNA"/>
</dbReference>
<keyword evidence="2" id="KW-1185">Reference proteome</keyword>
<evidence type="ECO:0000313" key="1">
    <source>
        <dbReference type="EMBL" id="MPC78003.1"/>
    </source>
</evidence>
<protein>
    <submittedName>
        <fullName evidence="1">Uncharacterized protein</fullName>
    </submittedName>
</protein>
<sequence length="71" mass="7995">MDGHWVTLDGTHITHQNLMWHVGYPHETGAHAFLEDVTETTGVNSYGRLYMSSTVVGEHEHNSRCLCEANL</sequence>
<name>A0A5B7I6S7_PORTR</name>
<gene>
    <name evidence="1" type="ORF">E2C01_072474</name>
</gene>
<dbReference type="AlphaFoldDB" id="A0A5B7I6S7"/>
<dbReference type="OrthoDB" id="6353463at2759"/>
<accession>A0A5B7I6S7</accession>